<accession>A0A0A9DY39</accession>
<dbReference type="EMBL" id="GBRH01209233">
    <property type="protein sequence ID" value="JAD88662.1"/>
    <property type="molecule type" value="Transcribed_RNA"/>
</dbReference>
<dbReference type="AlphaFoldDB" id="A0A0A9DY39"/>
<organism evidence="1">
    <name type="scientific">Arundo donax</name>
    <name type="common">Giant reed</name>
    <name type="synonym">Donax arundinaceus</name>
    <dbReference type="NCBI Taxonomy" id="35708"/>
    <lineage>
        <taxon>Eukaryota</taxon>
        <taxon>Viridiplantae</taxon>
        <taxon>Streptophyta</taxon>
        <taxon>Embryophyta</taxon>
        <taxon>Tracheophyta</taxon>
        <taxon>Spermatophyta</taxon>
        <taxon>Magnoliopsida</taxon>
        <taxon>Liliopsida</taxon>
        <taxon>Poales</taxon>
        <taxon>Poaceae</taxon>
        <taxon>PACMAD clade</taxon>
        <taxon>Arundinoideae</taxon>
        <taxon>Arundineae</taxon>
        <taxon>Arundo</taxon>
    </lineage>
</organism>
<protein>
    <submittedName>
        <fullName evidence="1">Uncharacterized protein</fullName>
    </submittedName>
</protein>
<reference evidence="1" key="1">
    <citation type="submission" date="2014-09" db="EMBL/GenBank/DDBJ databases">
        <authorList>
            <person name="Magalhaes I.L.F."/>
            <person name="Oliveira U."/>
            <person name="Santos F.R."/>
            <person name="Vidigal T.H.D.A."/>
            <person name="Brescovit A.D."/>
            <person name="Santos A.J."/>
        </authorList>
    </citation>
    <scope>NUCLEOTIDE SEQUENCE</scope>
    <source>
        <tissue evidence="1">Shoot tissue taken approximately 20 cm above the soil surface</tissue>
    </source>
</reference>
<name>A0A0A9DY39_ARUDO</name>
<evidence type="ECO:0000313" key="1">
    <source>
        <dbReference type="EMBL" id="JAD88662.1"/>
    </source>
</evidence>
<reference evidence="1" key="2">
    <citation type="journal article" date="2015" name="Data Brief">
        <title>Shoot transcriptome of the giant reed, Arundo donax.</title>
        <authorList>
            <person name="Barrero R.A."/>
            <person name="Guerrero F.D."/>
            <person name="Moolhuijzen P."/>
            <person name="Goolsby J.A."/>
            <person name="Tidwell J."/>
            <person name="Bellgard S.E."/>
            <person name="Bellgard M.I."/>
        </authorList>
    </citation>
    <scope>NUCLEOTIDE SEQUENCE</scope>
    <source>
        <tissue evidence="1">Shoot tissue taken approximately 20 cm above the soil surface</tissue>
    </source>
</reference>
<proteinExistence type="predicted"/>
<sequence length="72" mass="8303">MKGFLLFKNTCSIILSGGYIDLHHAVFIFSSIHTFRVNIFKLRFMSMITDQPSLFRRSNCQGKLAMPSQECQ</sequence>